<reference evidence="1" key="1">
    <citation type="submission" date="2020-03" db="EMBL/GenBank/DDBJ databases">
        <title>Hybrid Assembly of Korean Phytophthora infestans isolates.</title>
        <authorList>
            <person name="Prokchorchik M."/>
            <person name="Lee Y."/>
            <person name="Seo J."/>
            <person name="Cho J.-H."/>
            <person name="Park Y.-E."/>
            <person name="Jang D.-C."/>
            <person name="Im J.-S."/>
            <person name="Choi J.-G."/>
            <person name="Park H.-J."/>
            <person name="Lee G.-B."/>
            <person name="Lee Y.-G."/>
            <person name="Hong S.-Y."/>
            <person name="Cho K."/>
            <person name="Sohn K.H."/>
        </authorList>
    </citation>
    <scope>NUCLEOTIDE SEQUENCE</scope>
    <source>
        <strain evidence="1">KR_2_A2</strain>
    </source>
</reference>
<accession>A0A8S9TTP9</accession>
<organism evidence="1 2">
    <name type="scientific">Phytophthora infestans</name>
    <name type="common">Potato late blight agent</name>
    <name type="synonym">Botrytis infestans</name>
    <dbReference type="NCBI Taxonomy" id="4787"/>
    <lineage>
        <taxon>Eukaryota</taxon>
        <taxon>Sar</taxon>
        <taxon>Stramenopiles</taxon>
        <taxon>Oomycota</taxon>
        <taxon>Peronosporomycetes</taxon>
        <taxon>Peronosporales</taxon>
        <taxon>Peronosporaceae</taxon>
        <taxon>Phytophthora</taxon>
    </lineage>
</organism>
<comment type="caution">
    <text evidence="1">The sequence shown here is derived from an EMBL/GenBank/DDBJ whole genome shotgun (WGS) entry which is preliminary data.</text>
</comment>
<gene>
    <name evidence="1" type="ORF">GN958_ATG18624</name>
</gene>
<proteinExistence type="predicted"/>
<dbReference type="AlphaFoldDB" id="A0A8S9TTP9"/>
<protein>
    <recommendedName>
        <fullName evidence="3">Reverse transcriptase Ty1/copia-type domain-containing protein</fullName>
    </recommendedName>
</protein>
<evidence type="ECO:0000313" key="2">
    <source>
        <dbReference type="Proteomes" id="UP000704712"/>
    </source>
</evidence>
<sequence>MRDEDIVSFKAAMEAAFEVNHFEDVNFFLGLELTWSPNGDAVCVGQRKYSHTILERFGMEKTRSAATPMEERYRDKLFLDEDIYEFKPLPAIGALLYLSVISRPDLATAIRLLAQETERPTRVVEDGINRVILYLNGTRDFGLNSSNVMKADLSCIVMLLFRWNWGSKKQSMVTLSSTEAEYIAMGTGVQECIGLNMVLKDLRMEAGEILVFEDNQGAQHLAESKAVTQQSRHINTKYHWLRQKVKEHEIRIQYCPTSEMVADHFTKPLGTIKFKHFRDELGVRRVGVLDQNGASSPIGQRSGDSSSIDD</sequence>
<dbReference type="Proteomes" id="UP000704712">
    <property type="component" value="Unassembled WGS sequence"/>
</dbReference>
<dbReference type="CDD" id="cd09272">
    <property type="entry name" value="RNase_HI_RT_Ty1"/>
    <property type="match status" value="1"/>
</dbReference>
<evidence type="ECO:0000313" key="1">
    <source>
        <dbReference type="EMBL" id="KAF4132186.1"/>
    </source>
</evidence>
<dbReference type="PANTHER" id="PTHR11439:SF463">
    <property type="entry name" value="REVERSE TRANSCRIPTASE TY1_COPIA-TYPE DOMAIN-CONTAINING PROTEIN"/>
    <property type="match status" value="1"/>
</dbReference>
<evidence type="ECO:0008006" key="3">
    <source>
        <dbReference type="Google" id="ProtNLM"/>
    </source>
</evidence>
<dbReference type="PANTHER" id="PTHR11439">
    <property type="entry name" value="GAG-POL-RELATED RETROTRANSPOSON"/>
    <property type="match status" value="1"/>
</dbReference>
<name>A0A8S9TTP9_PHYIN</name>
<dbReference type="EMBL" id="JAACNO010002579">
    <property type="protein sequence ID" value="KAF4132186.1"/>
    <property type="molecule type" value="Genomic_DNA"/>
</dbReference>